<proteinExistence type="predicted"/>
<evidence type="ECO:0000313" key="1">
    <source>
        <dbReference type="EMBL" id="MBO0330129.1"/>
    </source>
</evidence>
<accession>A0ABS3EVA8</accession>
<evidence type="ECO:0000313" key="2">
    <source>
        <dbReference type="Proteomes" id="UP000664163"/>
    </source>
</evidence>
<dbReference type="Proteomes" id="UP000664163">
    <property type="component" value="Unassembled WGS sequence"/>
</dbReference>
<protein>
    <recommendedName>
        <fullName evidence="3">Outer membrane protein beta-barrel domain-containing protein</fullName>
    </recommendedName>
</protein>
<name>A0ABS3EVA8_9FLAO</name>
<sequence>MKLNVICLAFFIVGNVLSQGGDDLENIFRINFINPALEYEKKTGDYSVISGAAGIGYGGSYRELEIQGDGFVYIVSPFVDIQYKLFYNRKKRLSKGKNIAYNSGDYVSLRGITRFFPLTENVIRTDKTDFAIGPTWGLQRTYGKIHFLFDIGPQYYFDTKGNGGFFPIMAQINVGFNLSSK</sequence>
<dbReference type="RefSeq" id="WP_207070549.1">
    <property type="nucleotide sequence ID" value="NZ_JAFLND010000001.1"/>
</dbReference>
<dbReference type="EMBL" id="JAFLND010000001">
    <property type="protein sequence ID" value="MBO0330129.1"/>
    <property type="molecule type" value="Genomic_DNA"/>
</dbReference>
<keyword evidence="2" id="KW-1185">Reference proteome</keyword>
<gene>
    <name evidence="1" type="ORF">J0X13_06185</name>
</gene>
<organism evidence="1 2">
    <name type="scientific">[Muricauda] lutisoli</name>
    <dbReference type="NCBI Taxonomy" id="2816035"/>
    <lineage>
        <taxon>Bacteria</taxon>
        <taxon>Pseudomonadati</taxon>
        <taxon>Bacteroidota</taxon>
        <taxon>Flavobacteriia</taxon>
        <taxon>Flavobacteriales</taxon>
        <taxon>Flavobacteriaceae</taxon>
        <taxon>Allomuricauda</taxon>
    </lineage>
</organism>
<comment type="caution">
    <text evidence="1">The sequence shown here is derived from an EMBL/GenBank/DDBJ whole genome shotgun (WGS) entry which is preliminary data.</text>
</comment>
<reference evidence="1 2" key="1">
    <citation type="submission" date="2021-03" db="EMBL/GenBank/DDBJ databases">
        <title>Muricauda sp. CAU 1631 isolated from Incheon.</title>
        <authorList>
            <person name="Kim W."/>
        </authorList>
    </citation>
    <scope>NUCLEOTIDE SEQUENCE [LARGE SCALE GENOMIC DNA]</scope>
    <source>
        <strain evidence="1 2">CAU 1631</strain>
    </source>
</reference>
<evidence type="ECO:0008006" key="3">
    <source>
        <dbReference type="Google" id="ProtNLM"/>
    </source>
</evidence>